<dbReference type="GO" id="GO:0004175">
    <property type="term" value="F:endopeptidase activity"/>
    <property type="evidence" value="ECO:0007669"/>
    <property type="project" value="UniProtKB-ARBA"/>
</dbReference>
<dbReference type="GO" id="GO:0080120">
    <property type="term" value="P:CAAX-box protein maturation"/>
    <property type="evidence" value="ECO:0007669"/>
    <property type="project" value="UniProtKB-ARBA"/>
</dbReference>
<keyword evidence="1" id="KW-0812">Transmembrane</keyword>
<keyword evidence="3" id="KW-0645">Protease</keyword>
<feature type="transmembrane region" description="Helical" evidence="1">
    <location>
        <begin position="35"/>
        <end position="56"/>
    </location>
</feature>
<evidence type="ECO:0000313" key="3">
    <source>
        <dbReference type="EMBL" id="TQV76566.1"/>
    </source>
</evidence>
<dbReference type="GO" id="GO:0006508">
    <property type="term" value="P:proteolysis"/>
    <property type="evidence" value="ECO:0007669"/>
    <property type="project" value="UniProtKB-KW"/>
</dbReference>
<dbReference type="PANTHER" id="PTHR35797:SF1">
    <property type="entry name" value="PROTEASE"/>
    <property type="match status" value="1"/>
</dbReference>
<evidence type="ECO:0000256" key="1">
    <source>
        <dbReference type="SAM" id="Phobius"/>
    </source>
</evidence>
<organism evidence="3 4">
    <name type="scientific">Aliikangiella marina</name>
    <dbReference type="NCBI Taxonomy" id="1712262"/>
    <lineage>
        <taxon>Bacteria</taxon>
        <taxon>Pseudomonadati</taxon>
        <taxon>Pseudomonadota</taxon>
        <taxon>Gammaproteobacteria</taxon>
        <taxon>Oceanospirillales</taxon>
        <taxon>Pleioneaceae</taxon>
        <taxon>Aliikangiella</taxon>
    </lineage>
</organism>
<comment type="caution">
    <text evidence="3">The sequence shown here is derived from an EMBL/GenBank/DDBJ whole genome shotgun (WGS) entry which is preliminary data.</text>
</comment>
<dbReference type="Proteomes" id="UP000317839">
    <property type="component" value="Unassembled WGS sequence"/>
</dbReference>
<keyword evidence="3" id="KW-0482">Metalloprotease</keyword>
<reference evidence="3 4" key="1">
    <citation type="submission" date="2019-06" db="EMBL/GenBank/DDBJ databases">
        <title>Draft genome of Aliikangiella marina GYP-15.</title>
        <authorList>
            <person name="Wang G."/>
        </authorList>
    </citation>
    <scope>NUCLEOTIDE SEQUENCE [LARGE SCALE GENOMIC DNA]</scope>
    <source>
        <strain evidence="3 4">GYP-15</strain>
    </source>
</reference>
<keyword evidence="4" id="KW-1185">Reference proteome</keyword>
<feature type="transmembrane region" description="Helical" evidence="1">
    <location>
        <begin position="77"/>
        <end position="95"/>
    </location>
</feature>
<dbReference type="EMBL" id="VIKR01000001">
    <property type="protein sequence ID" value="TQV76566.1"/>
    <property type="molecule type" value="Genomic_DNA"/>
</dbReference>
<feature type="transmembrane region" description="Helical" evidence="1">
    <location>
        <begin position="249"/>
        <end position="270"/>
    </location>
</feature>
<dbReference type="InterPro" id="IPR003675">
    <property type="entry name" value="Rce1/LyrA-like_dom"/>
</dbReference>
<dbReference type="PRINTS" id="PR00173">
    <property type="entry name" value="EDTRNSPORT"/>
</dbReference>
<keyword evidence="3" id="KW-0378">Hydrolase</keyword>
<gene>
    <name evidence="3" type="ORF">FLL45_00980</name>
</gene>
<dbReference type="RefSeq" id="WP_142887926.1">
    <property type="nucleotide sequence ID" value="NZ_VIKR01000001.1"/>
</dbReference>
<feature type="transmembrane region" description="Helical" evidence="1">
    <location>
        <begin position="12"/>
        <end position="29"/>
    </location>
</feature>
<feature type="transmembrane region" description="Helical" evidence="1">
    <location>
        <begin position="191"/>
        <end position="212"/>
    </location>
</feature>
<name>A0A545THA6_9GAMM</name>
<evidence type="ECO:0000313" key="4">
    <source>
        <dbReference type="Proteomes" id="UP000317839"/>
    </source>
</evidence>
<dbReference type="PANTHER" id="PTHR35797">
    <property type="entry name" value="PROTEASE-RELATED"/>
    <property type="match status" value="1"/>
</dbReference>
<feature type="domain" description="CAAX prenyl protease 2/Lysostaphin resistance protein A-like" evidence="2">
    <location>
        <begin position="129"/>
        <end position="232"/>
    </location>
</feature>
<dbReference type="AlphaFoldDB" id="A0A545THA6"/>
<protein>
    <submittedName>
        <fullName evidence="3">CPBP family intramembrane metalloprotease</fullName>
    </submittedName>
</protein>
<feature type="transmembrane region" description="Helical" evidence="1">
    <location>
        <begin position="119"/>
        <end position="143"/>
    </location>
</feature>
<accession>A0A545THA6</accession>
<proteinExistence type="predicted"/>
<dbReference type="InterPro" id="IPR042150">
    <property type="entry name" value="MmRce1-like"/>
</dbReference>
<dbReference type="OrthoDB" id="3693644at2"/>
<dbReference type="Pfam" id="PF02517">
    <property type="entry name" value="Rce1-like"/>
    <property type="match status" value="1"/>
</dbReference>
<sequence length="287" mass="31595">MQASTDRVKQIIVFLVVTSILSGVALYFMKQSNSIEYIILYMLCPGLGAITTKLLFKDSLKTFAFGFNKLKYLAVGYLLPLAYILPIYFSVWIFFDNFPNSEYLSQLTSAVPGLTEGSAILLIVGTSATIGVLGTAVTGALGEELGWRGFLVPKLLAFNSFHKTSLLVGVIWAFWHLPIILYTPYFTGDNIYFGIACHSILVISLSYLLTWLYLKSQSIWPVCLFHASHNVFMQQVLSPLTTNTTDSSFITGDFGIGIALLSCLVTFLVIKLSGGAKAEKTFPITQS</sequence>
<dbReference type="GO" id="GO:0008237">
    <property type="term" value="F:metallopeptidase activity"/>
    <property type="evidence" value="ECO:0007669"/>
    <property type="project" value="UniProtKB-KW"/>
</dbReference>
<evidence type="ECO:0000259" key="2">
    <source>
        <dbReference type="Pfam" id="PF02517"/>
    </source>
</evidence>
<keyword evidence="1" id="KW-0472">Membrane</keyword>
<keyword evidence="1" id="KW-1133">Transmembrane helix</keyword>
<feature type="transmembrane region" description="Helical" evidence="1">
    <location>
        <begin position="164"/>
        <end position="185"/>
    </location>
</feature>